<dbReference type="AlphaFoldDB" id="A0A9X1PXH9"/>
<reference evidence="1" key="1">
    <citation type="submission" date="2022-01" db="EMBL/GenBank/DDBJ databases">
        <title>Draft Genome Sequences of Seven Type Strains of the Genus Streptomyces.</title>
        <authorList>
            <person name="Aziz S."/>
            <person name="Coretto E."/>
            <person name="Chronakova A."/>
            <person name="Sproer C."/>
            <person name="Huber K."/>
            <person name="Nouioui I."/>
            <person name="Gross H."/>
        </authorList>
    </citation>
    <scope>NUCLEOTIDE SEQUENCE</scope>
    <source>
        <strain evidence="1">DSM 103493</strain>
    </source>
</reference>
<dbReference type="Proteomes" id="UP001139384">
    <property type="component" value="Unassembled WGS sequence"/>
</dbReference>
<comment type="caution">
    <text evidence="1">The sequence shown here is derived from an EMBL/GenBank/DDBJ whole genome shotgun (WGS) entry which is preliminary data.</text>
</comment>
<protein>
    <submittedName>
        <fullName evidence="1">Uncharacterized protein</fullName>
    </submittedName>
</protein>
<organism evidence="1 2">
    <name type="scientific">Streptomyces muensis</name>
    <dbReference type="NCBI Taxonomy" id="1077944"/>
    <lineage>
        <taxon>Bacteria</taxon>
        <taxon>Bacillati</taxon>
        <taxon>Actinomycetota</taxon>
        <taxon>Actinomycetes</taxon>
        <taxon>Kitasatosporales</taxon>
        <taxon>Streptomycetaceae</taxon>
        <taxon>Streptomyces</taxon>
    </lineage>
</organism>
<evidence type="ECO:0000313" key="2">
    <source>
        <dbReference type="Proteomes" id="UP001139384"/>
    </source>
</evidence>
<dbReference type="RefSeq" id="WP_234763127.1">
    <property type="nucleotide sequence ID" value="NZ_JAKEIP010000047.1"/>
</dbReference>
<gene>
    <name evidence="1" type="ORF">L0P92_14795</name>
</gene>
<evidence type="ECO:0000313" key="1">
    <source>
        <dbReference type="EMBL" id="MCF1594826.1"/>
    </source>
</evidence>
<name>A0A9X1PXH9_STRM4</name>
<dbReference type="EMBL" id="JAKEIP010000047">
    <property type="protein sequence ID" value="MCF1594826.1"/>
    <property type="molecule type" value="Genomic_DNA"/>
</dbReference>
<keyword evidence="2" id="KW-1185">Reference proteome</keyword>
<accession>A0A9X1PXH9</accession>
<proteinExistence type="predicted"/>
<sequence>MELAPALTVRGSRPVVLVASAAATRKVSAAALPAPFSSGEDEEEQAES</sequence>